<dbReference type="GeneID" id="77928357"/>
<gene>
    <name evidence="1" type="primary">258</name>
    <name evidence="1" type="ORF">SEA_MUNTAHA_258</name>
</gene>
<dbReference type="Proteomes" id="UP000503454">
    <property type="component" value="Segment"/>
</dbReference>
<proteinExistence type="predicted"/>
<organism evidence="1 2">
    <name type="scientific">Streptomyces phage Muntaha</name>
    <dbReference type="NCBI Taxonomy" id="2713269"/>
    <lineage>
        <taxon>Viruses</taxon>
        <taxon>Duplodnaviria</taxon>
        <taxon>Heunggongvirae</taxon>
        <taxon>Uroviricota</taxon>
        <taxon>Caudoviricetes</taxon>
        <taxon>Stanwilliamsviridae</taxon>
        <taxon>Loccivirinae</taxon>
        <taxon>Wakandavirus</taxon>
        <taxon>Wakandavirus muntaha</taxon>
    </lineage>
</organism>
<evidence type="ECO:0000313" key="2">
    <source>
        <dbReference type="Proteomes" id="UP000503454"/>
    </source>
</evidence>
<keyword evidence="2" id="KW-1185">Reference proteome</keyword>
<dbReference type="RefSeq" id="YP_010652537.1">
    <property type="nucleotide sequence ID" value="NC_070786.1"/>
</dbReference>
<evidence type="ECO:0000313" key="1">
    <source>
        <dbReference type="EMBL" id="QIN94781.1"/>
    </source>
</evidence>
<sequence length="90" mass="10123">MNRISVTMLRNAFARYVRSCEAWGYDVTGWQMTEGSNGEAYRVGTSGKAYNPNTHPGIDSYGIIGYSRRESYETLNTICRVLSDLPFNGK</sequence>
<accession>A0A6G8R3N0</accession>
<protein>
    <submittedName>
        <fullName evidence="1">Uncharacterized protein</fullName>
    </submittedName>
</protein>
<dbReference type="KEGG" id="vg:77928357"/>
<dbReference type="EMBL" id="MT024872">
    <property type="protein sequence ID" value="QIN94781.1"/>
    <property type="molecule type" value="Genomic_DNA"/>
</dbReference>
<reference evidence="1 2" key="1">
    <citation type="submission" date="2020-02" db="EMBL/GenBank/DDBJ databases">
        <authorList>
            <person name="Yaqubi I.B."/>
            <person name="Almaguer A.N."/>
            <person name="Torres S.A."/>
            <person name="Nayek S."/>
            <person name="Bhuiyan S."/>
            <person name="Hughes L.E."/>
            <person name="Garlena R.A."/>
            <person name="Russell D.A."/>
            <person name="Pope W.H."/>
            <person name="Jacobs-Sera D."/>
            <person name="Hatfull G.F."/>
        </authorList>
    </citation>
    <scope>NUCLEOTIDE SEQUENCE [LARGE SCALE GENOMIC DNA]</scope>
</reference>
<name>A0A6G8R3N0_9CAUD</name>